<keyword evidence="3 10" id="KW-0132">Cell division</keyword>
<evidence type="ECO:0000313" key="13">
    <source>
        <dbReference type="Proteomes" id="UP000044136"/>
    </source>
</evidence>
<evidence type="ECO:0000256" key="7">
    <source>
        <dbReference type="ARBA" id="ARBA00023134"/>
    </source>
</evidence>
<dbReference type="GO" id="GO:0000917">
    <property type="term" value="P:division septum assembly"/>
    <property type="evidence" value="ECO:0007669"/>
    <property type="project" value="UniProtKB-KW"/>
</dbReference>
<dbReference type="NCBIfam" id="TIGR03598">
    <property type="entry name" value="GTPase_YsxC"/>
    <property type="match status" value="1"/>
</dbReference>
<dbReference type="FunFam" id="3.40.50.300:FF:000098">
    <property type="entry name" value="Probable GTP-binding protein EngB"/>
    <property type="match status" value="1"/>
</dbReference>
<evidence type="ECO:0000256" key="8">
    <source>
        <dbReference type="ARBA" id="ARBA00023210"/>
    </source>
</evidence>
<dbReference type="PROSITE" id="PS51706">
    <property type="entry name" value="G_ENGB"/>
    <property type="match status" value="1"/>
</dbReference>
<dbReference type="eggNOG" id="COG0218">
    <property type="taxonomic scope" value="Bacteria"/>
</dbReference>
<comment type="cofactor">
    <cofactor evidence="1">
        <name>Mg(2+)</name>
        <dbReference type="ChEBI" id="CHEBI:18420"/>
    </cofactor>
</comment>
<keyword evidence="8 10" id="KW-0717">Septation</keyword>
<feature type="domain" description="EngB-type G" evidence="11">
    <location>
        <begin position="35"/>
        <end position="206"/>
    </location>
</feature>
<dbReference type="InterPro" id="IPR019987">
    <property type="entry name" value="GTP-bd_ribosome_bio_YsxC"/>
</dbReference>
<keyword evidence="9 10" id="KW-0131">Cell cycle</keyword>
<evidence type="ECO:0000256" key="4">
    <source>
        <dbReference type="ARBA" id="ARBA00022723"/>
    </source>
</evidence>
<dbReference type="InterPro" id="IPR027417">
    <property type="entry name" value="P-loop_NTPase"/>
</dbReference>
<dbReference type="HOGENOM" id="CLU_033732_3_0_9"/>
<comment type="function">
    <text evidence="10">Necessary for normal cell division and for the maintenance of normal septation.</text>
</comment>
<keyword evidence="13" id="KW-1185">Reference proteome</keyword>
<keyword evidence="4" id="KW-0479">Metal-binding</keyword>
<dbReference type="HAMAP" id="MF_00321">
    <property type="entry name" value="GTPase_EngB"/>
    <property type="match status" value="1"/>
</dbReference>
<evidence type="ECO:0000256" key="5">
    <source>
        <dbReference type="ARBA" id="ARBA00022741"/>
    </source>
</evidence>
<dbReference type="Gene3D" id="3.40.50.300">
    <property type="entry name" value="P-loop containing nucleotide triphosphate hydrolases"/>
    <property type="match status" value="1"/>
</dbReference>
<dbReference type="GO" id="GO:0005829">
    <property type="term" value="C:cytosol"/>
    <property type="evidence" value="ECO:0007669"/>
    <property type="project" value="TreeGrafter"/>
</dbReference>
<gene>
    <name evidence="10 12" type="primary">engB</name>
    <name evidence="12" type="ORF">BN1048_01011</name>
</gene>
<evidence type="ECO:0000256" key="9">
    <source>
        <dbReference type="ARBA" id="ARBA00023306"/>
    </source>
</evidence>
<dbReference type="PANTHER" id="PTHR11649">
    <property type="entry name" value="MSS1/TRME-RELATED GTP-BINDING PROTEIN"/>
    <property type="match status" value="1"/>
</dbReference>
<dbReference type="CDD" id="cd01876">
    <property type="entry name" value="YihA_EngB"/>
    <property type="match status" value="1"/>
</dbReference>
<protein>
    <recommendedName>
        <fullName evidence="10">Probable GTP-binding protein EngB</fullName>
    </recommendedName>
</protein>
<dbReference type="SUPFAM" id="SSF52540">
    <property type="entry name" value="P-loop containing nucleoside triphosphate hydrolases"/>
    <property type="match status" value="1"/>
</dbReference>
<evidence type="ECO:0000259" key="11">
    <source>
        <dbReference type="PROSITE" id="PS51706"/>
    </source>
</evidence>
<accession>A0A078LZP5</accession>
<evidence type="ECO:0000313" key="12">
    <source>
        <dbReference type="EMBL" id="CEA00588.1"/>
    </source>
</evidence>
<dbReference type="AlphaFoldDB" id="A0A078LZP5"/>
<evidence type="ECO:0000256" key="1">
    <source>
        <dbReference type="ARBA" id="ARBA00001946"/>
    </source>
</evidence>
<comment type="similarity">
    <text evidence="2 10">Belongs to the TRAFAC class TrmE-Era-EngA-EngB-Septin-like GTPase superfamily. EngB GTPase family.</text>
</comment>
<keyword evidence="7 10" id="KW-0342">GTP-binding</keyword>
<evidence type="ECO:0000256" key="6">
    <source>
        <dbReference type="ARBA" id="ARBA00022842"/>
    </source>
</evidence>
<keyword evidence="5 10" id="KW-0547">Nucleotide-binding</keyword>
<dbReference type="InterPro" id="IPR030393">
    <property type="entry name" value="G_ENGB_dom"/>
</dbReference>
<dbReference type="GO" id="GO:0046872">
    <property type="term" value="F:metal ion binding"/>
    <property type="evidence" value="ECO:0007669"/>
    <property type="project" value="UniProtKB-KW"/>
</dbReference>
<evidence type="ECO:0000256" key="3">
    <source>
        <dbReference type="ARBA" id="ARBA00022618"/>
    </source>
</evidence>
<sequence>MRQPFLKEVTRMKINPGNVDIITSAVKPEHYPETGLKEIALSGRSNVGKSSFINAMCGRKGVARTSSKPGKTITLNFYNADNKFVFVDVPGYGYAKQSKSEREKWGAMIEGYLTKRETLTCVVQLVDLRHPPTADDISMYDFLKYYEMPVIVVATKADKIARGKIQKHISVIKKELEMEPEDQIFAFSSLDKRNLPEIMTALQKFV</sequence>
<name>A0A078LZP5_9STAP</name>
<dbReference type="STRING" id="1461582.BN1048_01011"/>
<evidence type="ECO:0000256" key="2">
    <source>
        <dbReference type="ARBA" id="ARBA00009638"/>
    </source>
</evidence>
<keyword evidence="6" id="KW-0460">Magnesium</keyword>
<dbReference type="PANTHER" id="PTHR11649:SF13">
    <property type="entry name" value="ENGB-TYPE G DOMAIN-CONTAINING PROTEIN"/>
    <property type="match status" value="1"/>
</dbReference>
<dbReference type="Pfam" id="PF01926">
    <property type="entry name" value="MMR_HSR1"/>
    <property type="match status" value="1"/>
</dbReference>
<dbReference type="GO" id="GO:0005525">
    <property type="term" value="F:GTP binding"/>
    <property type="evidence" value="ECO:0007669"/>
    <property type="project" value="UniProtKB-UniRule"/>
</dbReference>
<dbReference type="EMBL" id="CCSE01000001">
    <property type="protein sequence ID" value="CEA00588.1"/>
    <property type="molecule type" value="Genomic_DNA"/>
</dbReference>
<evidence type="ECO:0000256" key="10">
    <source>
        <dbReference type="HAMAP-Rule" id="MF_00321"/>
    </source>
</evidence>
<organism evidence="12 13">
    <name type="scientific">Jeotgalicoccus saudimassiliensis</name>
    <dbReference type="NCBI Taxonomy" id="1461582"/>
    <lineage>
        <taxon>Bacteria</taxon>
        <taxon>Bacillati</taxon>
        <taxon>Bacillota</taxon>
        <taxon>Bacilli</taxon>
        <taxon>Bacillales</taxon>
        <taxon>Staphylococcaceae</taxon>
        <taxon>Jeotgalicoccus</taxon>
    </lineage>
</organism>
<proteinExistence type="inferred from homology"/>
<dbReference type="InterPro" id="IPR006073">
    <property type="entry name" value="GTP-bd"/>
</dbReference>
<reference evidence="12" key="1">
    <citation type="submission" date="2014-07" db="EMBL/GenBank/DDBJ databases">
        <authorList>
            <person name="Urmite Genomes Urmite Genomes"/>
        </authorList>
    </citation>
    <scope>NUCLEOTIDE SEQUENCE [LARGE SCALE GENOMIC DNA]</scope>
    <source>
        <strain evidence="12">13MG44_air</strain>
    </source>
</reference>
<dbReference type="Proteomes" id="UP000044136">
    <property type="component" value="Unassembled WGS sequence"/>
</dbReference>